<protein>
    <recommendedName>
        <fullName evidence="4">DUF340 domain-containing protein</fullName>
    </recommendedName>
</protein>
<evidence type="ECO:0000313" key="3">
    <source>
        <dbReference type="Proteomes" id="UP000824265"/>
    </source>
</evidence>
<organism evidence="2 3">
    <name type="scientific">Candidatus Acetatifactor stercoripullorum</name>
    <dbReference type="NCBI Taxonomy" id="2838414"/>
    <lineage>
        <taxon>Bacteria</taxon>
        <taxon>Bacillati</taxon>
        <taxon>Bacillota</taxon>
        <taxon>Clostridia</taxon>
        <taxon>Lachnospirales</taxon>
        <taxon>Lachnospiraceae</taxon>
        <taxon>Acetatifactor</taxon>
    </lineage>
</organism>
<keyword evidence="1" id="KW-0472">Membrane</keyword>
<evidence type="ECO:0008006" key="4">
    <source>
        <dbReference type="Google" id="ProtNLM"/>
    </source>
</evidence>
<name>A0A9D1R6S0_9FIRM</name>
<reference evidence="2" key="1">
    <citation type="journal article" date="2021" name="PeerJ">
        <title>Extensive microbial diversity within the chicken gut microbiome revealed by metagenomics and culture.</title>
        <authorList>
            <person name="Gilroy R."/>
            <person name="Ravi A."/>
            <person name="Getino M."/>
            <person name="Pursley I."/>
            <person name="Horton D.L."/>
            <person name="Alikhan N.F."/>
            <person name="Baker D."/>
            <person name="Gharbi K."/>
            <person name="Hall N."/>
            <person name="Watson M."/>
            <person name="Adriaenssens E.M."/>
            <person name="Foster-Nyarko E."/>
            <person name="Jarju S."/>
            <person name="Secka A."/>
            <person name="Antonio M."/>
            <person name="Oren A."/>
            <person name="Chaudhuri R.R."/>
            <person name="La Ragione R."/>
            <person name="Hildebrand F."/>
            <person name="Pallen M.J."/>
        </authorList>
    </citation>
    <scope>NUCLEOTIDE SEQUENCE</scope>
    <source>
        <strain evidence="2">CHK195-6426</strain>
    </source>
</reference>
<feature type="transmembrane region" description="Helical" evidence="1">
    <location>
        <begin position="32"/>
        <end position="51"/>
    </location>
</feature>
<proteinExistence type="predicted"/>
<dbReference type="Proteomes" id="UP000824265">
    <property type="component" value="Unassembled WGS sequence"/>
</dbReference>
<keyword evidence="1" id="KW-1133">Transmembrane helix</keyword>
<comment type="caution">
    <text evidence="2">The sequence shown here is derived from an EMBL/GenBank/DDBJ whole genome shotgun (WGS) entry which is preliminary data.</text>
</comment>
<feature type="transmembrane region" description="Helical" evidence="1">
    <location>
        <begin position="63"/>
        <end position="85"/>
    </location>
</feature>
<dbReference type="EMBL" id="DXGH01000034">
    <property type="protein sequence ID" value="HIW81112.1"/>
    <property type="molecule type" value="Genomic_DNA"/>
</dbReference>
<reference evidence="2" key="2">
    <citation type="submission" date="2021-04" db="EMBL/GenBank/DDBJ databases">
        <authorList>
            <person name="Gilroy R."/>
        </authorList>
    </citation>
    <scope>NUCLEOTIDE SEQUENCE</scope>
    <source>
        <strain evidence="2">CHK195-6426</strain>
    </source>
</reference>
<dbReference type="AlphaFoldDB" id="A0A9D1R6S0"/>
<evidence type="ECO:0000256" key="1">
    <source>
        <dbReference type="SAM" id="Phobius"/>
    </source>
</evidence>
<keyword evidence="1" id="KW-0812">Transmembrane</keyword>
<evidence type="ECO:0000313" key="2">
    <source>
        <dbReference type="EMBL" id="HIW81112.1"/>
    </source>
</evidence>
<gene>
    <name evidence="2" type="ORF">H9742_06200</name>
</gene>
<sequence length="105" mass="11629">MLILGVMCAGALVGRCFLPENFFQKKGKRLNGYLQTACTALLIFAMGISLGRKENLLGELASLGGSSFLFFALPTLFSILLVYALTRRFLCDKRTKEREDGETEL</sequence>
<accession>A0A9D1R6S0</accession>